<reference evidence="13 14" key="2">
    <citation type="journal article" date="2016" name="Genome Announc.">
        <title>Complete Genome Sequence of a Strain of Azospirillum thiophilum Isolated from a Sulfide Spring.</title>
        <authorList>
            <person name="Fomenkov A."/>
            <person name="Vincze T."/>
            <person name="Grabovich M."/>
            <person name="Anton B.P."/>
            <person name="Dubinina G."/>
            <person name="Orlova M."/>
            <person name="Belousova E."/>
            <person name="Roberts R.J."/>
        </authorList>
    </citation>
    <scope>NUCLEOTIDE SEQUENCE [LARGE SCALE GENOMIC DNA]</scope>
    <source>
        <strain evidence="13 14">BV-S</strain>
    </source>
</reference>
<dbReference type="KEGG" id="ati:AL072_16705"/>
<dbReference type="SUPFAM" id="SSF47384">
    <property type="entry name" value="Homodimeric domain of signal transducing histidine kinase"/>
    <property type="match status" value="1"/>
</dbReference>
<dbReference type="PROSITE" id="PS50109">
    <property type="entry name" value="HIS_KIN"/>
    <property type="match status" value="1"/>
</dbReference>
<dbReference type="Pfam" id="PF02518">
    <property type="entry name" value="HATPase_c"/>
    <property type="match status" value="1"/>
</dbReference>
<keyword evidence="8" id="KW-0418">Kinase</keyword>
<feature type="transmembrane region" description="Helical" evidence="10">
    <location>
        <begin position="12"/>
        <end position="36"/>
    </location>
</feature>
<dbReference type="Gene3D" id="6.10.340.10">
    <property type="match status" value="1"/>
</dbReference>
<keyword evidence="10" id="KW-1133">Transmembrane helix</keyword>
<evidence type="ECO:0000256" key="10">
    <source>
        <dbReference type="SAM" id="Phobius"/>
    </source>
</evidence>
<dbReference type="EC" id="2.7.13.3" evidence="3"/>
<keyword evidence="5" id="KW-0597">Phosphoprotein</keyword>
<dbReference type="Pfam" id="PF00672">
    <property type="entry name" value="HAMP"/>
    <property type="match status" value="1"/>
</dbReference>
<dbReference type="SMART" id="SM00387">
    <property type="entry name" value="HATPase_c"/>
    <property type="match status" value="1"/>
</dbReference>
<dbReference type="SMART" id="SM00388">
    <property type="entry name" value="HisKA"/>
    <property type="match status" value="1"/>
</dbReference>
<name>A0AAC8ZVK4_9PROT</name>
<dbReference type="InterPro" id="IPR004358">
    <property type="entry name" value="Sig_transdc_His_kin-like_C"/>
</dbReference>
<dbReference type="CDD" id="cd06225">
    <property type="entry name" value="HAMP"/>
    <property type="match status" value="1"/>
</dbReference>
<dbReference type="Proteomes" id="UP000069935">
    <property type="component" value="Chromosome 2"/>
</dbReference>
<proteinExistence type="predicted"/>
<evidence type="ECO:0000256" key="3">
    <source>
        <dbReference type="ARBA" id="ARBA00012438"/>
    </source>
</evidence>
<evidence type="ECO:0000256" key="6">
    <source>
        <dbReference type="ARBA" id="ARBA00022679"/>
    </source>
</evidence>
<dbReference type="PANTHER" id="PTHR44936:SF10">
    <property type="entry name" value="SENSOR PROTEIN RSTB"/>
    <property type="match status" value="1"/>
</dbReference>
<keyword evidence="14" id="KW-1185">Reference proteome</keyword>
<dbReference type="InterPro" id="IPR036097">
    <property type="entry name" value="HisK_dim/P_sf"/>
</dbReference>
<keyword evidence="6" id="KW-0808">Transferase</keyword>
<keyword evidence="10" id="KW-0812">Transmembrane</keyword>
<gene>
    <name evidence="13" type="ORF">AL072_16705</name>
</gene>
<organism evidence="13 14">
    <name type="scientific">Azospirillum thiophilum</name>
    <dbReference type="NCBI Taxonomy" id="528244"/>
    <lineage>
        <taxon>Bacteria</taxon>
        <taxon>Pseudomonadati</taxon>
        <taxon>Pseudomonadota</taxon>
        <taxon>Alphaproteobacteria</taxon>
        <taxon>Rhodospirillales</taxon>
        <taxon>Azospirillaceae</taxon>
        <taxon>Azospirillum</taxon>
    </lineage>
</organism>
<evidence type="ECO:0000256" key="2">
    <source>
        <dbReference type="ARBA" id="ARBA00004651"/>
    </source>
</evidence>
<evidence type="ECO:0000259" key="12">
    <source>
        <dbReference type="PROSITE" id="PS50885"/>
    </source>
</evidence>
<evidence type="ECO:0000256" key="7">
    <source>
        <dbReference type="ARBA" id="ARBA00022741"/>
    </source>
</evidence>
<dbReference type="CDD" id="cd00082">
    <property type="entry name" value="HisKA"/>
    <property type="match status" value="1"/>
</dbReference>
<dbReference type="PANTHER" id="PTHR44936">
    <property type="entry name" value="SENSOR PROTEIN CREC"/>
    <property type="match status" value="1"/>
</dbReference>
<dbReference type="SMART" id="SM00304">
    <property type="entry name" value="HAMP"/>
    <property type="match status" value="1"/>
</dbReference>
<dbReference type="Gene3D" id="1.10.287.130">
    <property type="match status" value="1"/>
</dbReference>
<dbReference type="PROSITE" id="PS50885">
    <property type="entry name" value="HAMP"/>
    <property type="match status" value="1"/>
</dbReference>
<evidence type="ECO:0000313" key="13">
    <source>
        <dbReference type="EMBL" id="ALG73150.1"/>
    </source>
</evidence>
<dbReference type="InterPro" id="IPR003660">
    <property type="entry name" value="HAMP_dom"/>
</dbReference>
<dbReference type="GO" id="GO:0000155">
    <property type="term" value="F:phosphorelay sensor kinase activity"/>
    <property type="evidence" value="ECO:0007669"/>
    <property type="project" value="InterPro"/>
</dbReference>
<reference evidence="14" key="1">
    <citation type="submission" date="2015-08" db="EMBL/GenBank/DDBJ databases">
        <title>Complete Genome Sequence of Azospirillum thiophilum BV-S.</title>
        <authorList>
            <person name="Fomenkov A."/>
            <person name="Vincze T."/>
            <person name="Grabovich M."/>
            <person name="Dubinina G."/>
            <person name="Orlova M."/>
            <person name="Belousova E."/>
            <person name="Roberts R.J."/>
        </authorList>
    </citation>
    <scope>NUCLEOTIDE SEQUENCE [LARGE SCALE GENOMIC DNA]</scope>
    <source>
        <strain evidence="14">BV-S</strain>
    </source>
</reference>
<keyword evidence="4" id="KW-1003">Cell membrane</keyword>
<dbReference type="Gene3D" id="3.30.565.10">
    <property type="entry name" value="Histidine kinase-like ATPase, C-terminal domain"/>
    <property type="match status" value="1"/>
</dbReference>
<comment type="subcellular location">
    <subcellularLocation>
        <location evidence="2">Cell membrane</location>
        <topology evidence="2">Multi-pass membrane protein</topology>
    </subcellularLocation>
</comment>
<feature type="domain" description="HAMP" evidence="12">
    <location>
        <begin position="159"/>
        <end position="214"/>
    </location>
</feature>
<keyword evidence="7" id="KW-0547">Nucleotide-binding</keyword>
<keyword evidence="9" id="KW-0067">ATP-binding</keyword>
<evidence type="ECO:0000313" key="14">
    <source>
        <dbReference type="Proteomes" id="UP000069935"/>
    </source>
</evidence>
<feature type="domain" description="Histidine kinase" evidence="11">
    <location>
        <begin position="222"/>
        <end position="438"/>
    </location>
</feature>
<keyword evidence="10" id="KW-0472">Membrane</keyword>
<dbReference type="InterPro" id="IPR005467">
    <property type="entry name" value="His_kinase_dom"/>
</dbReference>
<dbReference type="CDD" id="cd00075">
    <property type="entry name" value="HATPase"/>
    <property type="match status" value="1"/>
</dbReference>
<dbReference type="InterPro" id="IPR003594">
    <property type="entry name" value="HATPase_dom"/>
</dbReference>
<dbReference type="PRINTS" id="PR00344">
    <property type="entry name" value="BCTRLSENSOR"/>
</dbReference>
<dbReference type="Pfam" id="PF00512">
    <property type="entry name" value="HisKA"/>
    <property type="match status" value="1"/>
</dbReference>
<dbReference type="AlphaFoldDB" id="A0AAC8ZVK4"/>
<sequence length="456" mass="47076">MRPLRLDLGGLFWKLFLSLWLAMMLSFAGGVSYLHLAGYRDATDSLDAVRTGVLLSTAEGLLARTGTDAAVSAIAGWNADPAAPPVALVADDGRRLVGSPAAVAGAGGHRRTVLGADGRRYILAAAVEPAGAPGPRPSVLVPLVSGGVVALLFSGLLAWSLSRPLRTLSWALHAVARGDFATRVHHRMGGSRDEIAALGADFDRMADRLQQLVEGRQRLLHDISHELRSPLTRMQAAIGLLRQNPAKTAAMIERIDREAERLDAMVGELLTLARLEVGSGVIARERVDLVELLAAIAEDATFEAEACGRGVRFAADGQFVCTVAAEVLCRAFENIIRNAVKFTAAGTVVEVAVKPLADGGLGVEVVDHGPGVPAEMLDRIFEPFLRLDGSGSGAGTAGGFGLGLAIARRAIESHGGTVRAAASPQGGLAVTVTLPAALSAAPAIAPAAAPAAGAAV</sequence>
<dbReference type="EMBL" id="CP012402">
    <property type="protein sequence ID" value="ALG73150.1"/>
    <property type="molecule type" value="Genomic_DNA"/>
</dbReference>
<protein>
    <recommendedName>
        <fullName evidence="3">histidine kinase</fullName>
        <ecNumber evidence="3">2.7.13.3</ecNumber>
    </recommendedName>
</protein>
<dbReference type="GO" id="GO:0005524">
    <property type="term" value="F:ATP binding"/>
    <property type="evidence" value="ECO:0007669"/>
    <property type="project" value="UniProtKB-KW"/>
</dbReference>
<evidence type="ECO:0000256" key="4">
    <source>
        <dbReference type="ARBA" id="ARBA00022475"/>
    </source>
</evidence>
<dbReference type="SUPFAM" id="SSF158472">
    <property type="entry name" value="HAMP domain-like"/>
    <property type="match status" value="1"/>
</dbReference>
<dbReference type="SUPFAM" id="SSF55874">
    <property type="entry name" value="ATPase domain of HSP90 chaperone/DNA topoisomerase II/histidine kinase"/>
    <property type="match status" value="1"/>
</dbReference>
<dbReference type="InterPro" id="IPR050980">
    <property type="entry name" value="2C_sensor_his_kinase"/>
</dbReference>
<dbReference type="InterPro" id="IPR003661">
    <property type="entry name" value="HisK_dim/P_dom"/>
</dbReference>
<evidence type="ECO:0000259" key="11">
    <source>
        <dbReference type="PROSITE" id="PS50109"/>
    </source>
</evidence>
<evidence type="ECO:0000256" key="5">
    <source>
        <dbReference type="ARBA" id="ARBA00022553"/>
    </source>
</evidence>
<evidence type="ECO:0000256" key="8">
    <source>
        <dbReference type="ARBA" id="ARBA00022777"/>
    </source>
</evidence>
<evidence type="ECO:0000256" key="1">
    <source>
        <dbReference type="ARBA" id="ARBA00000085"/>
    </source>
</evidence>
<feature type="transmembrane region" description="Helical" evidence="10">
    <location>
        <begin position="139"/>
        <end position="159"/>
    </location>
</feature>
<evidence type="ECO:0000256" key="9">
    <source>
        <dbReference type="ARBA" id="ARBA00022840"/>
    </source>
</evidence>
<dbReference type="GO" id="GO:0005886">
    <property type="term" value="C:plasma membrane"/>
    <property type="evidence" value="ECO:0007669"/>
    <property type="project" value="UniProtKB-SubCell"/>
</dbReference>
<dbReference type="InterPro" id="IPR036890">
    <property type="entry name" value="HATPase_C_sf"/>
</dbReference>
<comment type="catalytic activity">
    <reaction evidence="1">
        <text>ATP + protein L-histidine = ADP + protein N-phospho-L-histidine.</text>
        <dbReference type="EC" id="2.7.13.3"/>
    </reaction>
</comment>
<accession>A0AAC8ZVK4</accession>